<evidence type="ECO:0000313" key="2">
    <source>
        <dbReference type="Proteomes" id="UP000014622"/>
    </source>
</evidence>
<reference evidence="1 2" key="1">
    <citation type="submission" date="2013-06" db="EMBL/GenBank/DDBJ databases">
        <authorList>
            <person name="Weinstock G."/>
            <person name="Sodergren E."/>
            <person name="Lobos E.A."/>
            <person name="Fulton L."/>
            <person name="Fulton R."/>
            <person name="Courtney L."/>
            <person name="Fronick C."/>
            <person name="O'Laughlin M."/>
            <person name="Godfrey J."/>
            <person name="Wilson R.M."/>
            <person name="Miner T."/>
            <person name="Farmer C."/>
            <person name="Delehaunty K."/>
            <person name="Cordes M."/>
            <person name="Minx P."/>
            <person name="Tomlinson C."/>
            <person name="Chen J."/>
            <person name="Wollam A."/>
            <person name="Pepin K.H."/>
            <person name="Bhonagiri V."/>
            <person name="Zhang X."/>
            <person name="Warren W."/>
            <person name="Mitreva M."/>
            <person name="Mardis E.R."/>
            <person name="Wilson R.K."/>
        </authorList>
    </citation>
    <scope>NUCLEOTIDE SEQUENCE [LARGE SCALE GENOMIC DNA]</scope>
    <source>
        <strain evidence="1 2">SD2A-2</strain>
    </source>
</reference>
<dbReference type="AlphaFoldDB" id="A0AB73ABJ4"/>
<evidence type="ECO:0000313" key="1">
    <source>
        <dbReference type="EMBL" id="EPI14493.1"/>
    </source>
</evidence>
<dbReference type="EMBL" id="ATIT01000056">
    <property type="protein sequence ID" value="EPI14493.1"/>
    <property type="molecule type" value="Genomic_DNA"/>
</dbReference>
<accession>A0AB73ABJ4</accession>
<organism evidence="1 2">
    <name type="scientific">Enterococcus faecium SD2A-2</name>
    <dbReference type="NCBI Taxonomy" id="1244154"/>
    <lineage>
        <taxon>Bacteria</taxon>
        <taxon>Bacillati</taxon>
        <taxon>Bacillota</taxon>
        <taxon>Bacilli</taxon>
        <taxon>Lactobacillales</taxon>
        <taxon>Enterococcaceae</taxon>
        <taxon>Enterococcus</taxon>
    </lineage>
</organism>
<sequence length="63" mass="7417">MSKKFRILIKKTILLFVFVEGIKKECNKSDVTSFFNINGIQSADPRYSLKTLVSQLFFYFIIF</sequence>
<name>A0AB73ABJ4_ENTFC</name>
<proteinExistence type="predicted"/>
<protein>
    <submittedName>
        <fullName evidence="1">Uncharacterized protein</fullName>
    </submittedName>
</protein>
<gene>
    <name evidence="1" type="ORF">D356_00645</name>
</gene>
<dbReference type="Proteomes" id="UP000014622">
    <property type="component" value="Unassembled WGS sequence"/>
</dbReference>
<comment type="caution">
    <text evidence="1">The sequence shown here is derived from an EMBL/GenBank/DDBJ whole genome shotgun (WGS) entry which is preliminary data.</text>
</comment>